<comment type="similarity">
    <text evidence="4 12 13">Belongs to the HisA/HisF family.</text>
</comment>
<dbReference type="InterPro" id="IPR006062">
    <property type="entry name" value="His_biosynth"/>
</dbReference>
<keyword evidence="9 12" id="KW-0368">Histidine biosynthesis</keyword>
<evidence type="ECO:0000256" key="11">
    <source>
        <dbReference type="ARBA" id="ARBA00030547"/>
    </source>
</evidence>
<evidence type="ECO:0000256" key="13">
    <source>
        <dbReference type="RuleBase" id="RU003657"/>
    </source>
</evidence>
<sequence length="238" mass="26410">MIILPAIDLKEGKCVRLHKGVESKVTYYFDNPLEVAHNLVKEGAEYIHIIDLDGAFNKENNNLKIIESIASSIDIPLQIGGGIRSLETAENLISMGVNRIILGTVAIENPQFVKKLVEKYSDKIAVSLDCYGEKVAVKGWVEKTEKNLFKLCKEFKSYGISSIIYTDIERDGTLSGPNLVLLERLQKTFGDNIIAAGGLSSVKDLVNLKKIGLYGTIVGKALYEGKITMEDIRNFERE</sequence>
<dbReference type="GO" id="GO:0000162">
    <property type="term" value="P:L-tryptophan biosynthetic process"/>
    <property type="evidence" value="ECO:0007669"/>
    <property type="project" value="TreeGrafter"/>
</dbReference>
<dbReference type="AlphaFoldDB" id="A0A437S5T0"/>
<comment type="caution">
    <text evidence="15">The sequence shown here is derived from an EMBL/GenBank/DDBJ whole genome shotgun (WGS) entry which is preliminary data.</text>
</comment>
<evidence type="ECO:0000256" key="7">
    <source>
        <dbReference type="ARBA" id="ARBA00022490"/>
    </source>
</evidence>
<dbReference type="FunFam" id="3.20.20.70:FF:000009">
    <property type="entry name" value="1-(5-phosphoribosyl)-5-[(5-phosphoribosylamino)methylideneamino] imidazole-4-carboxamide isomerase"/>
    <property type="match status" value="1"/>
</dbReference>
<reference evidence="15 16" key="1">
    <citation type="submission" date="2018-11" db="EMBL/GenBank/DDBJ databases">
        <title>Genome sequencing and assembly of Anaerosphaera sp. nov., GS7-6-2.</title>
        <authorList>
            <person name="Rettenmaier R."/>
            <person name="Liebl W."/>
            <person name="Zverlov V."/>
        </authorList>
    </citation>
    <scope>NUCLEOTIDE SEQUENCE [LARGE SCALE GENOMIC DNA]</scope>
    <source>
        <strain evidence="15 16">GS7-6-2</strain>
    </source>
</reference>
<evidence type="ECO:0000313" key="15">
    <source>
        <dbReference type="EMBL" id="RVU54266.1"/>
    </source>
</evidence>
<dbReference type="GO" id="GO:0005737">
    <property type="term" value="C:cytoplasm"/>
    <property type="evidence" value="ECO:0007669"/>
    <property type="project" value="UniProtKB-SubCell"/>
</dbReference>
<dbReference type="UniPathway" id="UPA00031">
    <property type="reaction ID" value="UER00009"/>
</dbReference>
<dbReference type="InterPro" id="IPR044524">
    <property type="entry name" value="Isoase_HisA-like"/>
</dbReference>
<proteinExistence type="inferred from homology"/>
<dbReference type="Gene3D" id="3.20.20.70">
    <property type="entry name" value="Aldolase class I"/>
    <property type="match status" value="1"/>
</dbReference>
<dbReference type="InterPro" id="IPR006063">
    <property type="entry name" value="HisA_bact_arch"/>
</dbReference>
<feature type="active site" description="Proton acceptor" evidence="12">
    <location>
        <position position="8"/>
    </location>
</feature>
<dbReference type="Pfam" id="PF00977">
    <property type="entry name" value="His_biosynth"/>
    <property type="match status" value="1"/>
</dbReference>
<comment type="pathway">
    <text evidence="3 12 14">Amino-acid biosynthesis; L-histidine biosynthesis; L-histidine from 5-phospho-alpha-D-ribose 1-diphosphate: step 4/9.</text>
</comment>
<dbReference type="Proteomes" id="UP000288812">
    <property type="component" value="Unassembled WGS sequence"/>
</dbReference>
<comment type="subcellular location">
    <subcellularLocation>
        <location evidence="2 12 14">Cytoplasm</location>
    </subcellularLocation>
</comment>
<dbReference type="SUPFAM" id="SSF51366">
    <property type="entry name" value="Ribulose-phoshate binding barrel"/>
    <property type="match status" value="1"/>
</dbReference>
<dbReference type="CDD" id="cd04732">
    <property type="entry name" value="HisA"/>
    <property type="match status" value="1"/>
</dbReference>
<dbReference type="NCBIfam" id="NF010112">
    <property type="entry name" value="PRK13585.1"/>
    <property type="match status" value="1"/>
</dbReference>
<evidence type="ECO:0000256" key="14">
    <source>
        <dbReference type="RuleBase" id="RU003658"/>
    </source>
</evidence>
<dbReference type="HAMAP" id="MF_01014">
    <property type="entry name" value="HisA"/>
    <property type="match status" value="1"/>
</dbReference>
<keyword evidence="16" id="KW-1185">Reference proteome</keyword>
<evidence type="ECO:0000256" key="8">
    <source>
        <dbReference type="ARBA" id="ARBA00022605"/>
    </source>
</evidence>
<comment type="catalytic activity">
    <reaction evidence="1 12 14">
        <text>1-(5-phospho-beta-D-ribosyl)-5-[(5-phospho-beta-D-ribosylamino)methylideneamino]imidazole-4-carboxamide = 5-[(5-phospho-1-deoxy-D-ribulos-1-ylimino)methylamino]-1-(5-phospho-beta-D-ribosyl)imidazole-4-carboxamide</text>
        <dbReference type="Rhea" id="RHEA:15469"/>
        <dbReference type="ChEBI" id="CHEBI:58435"/>
        <dbReference type="ChEBI" id="CHEBI:58525"/>
        <dbReference type="EC" id="5.3.1.16"/>
    </reaction>
</comment>
<dbReference type="InterPro" id="IPR013785">
    <property type="entry name" value="Aldolase_TIM"/>
</dbReference>
<dbReference type="InterPro" id="IPR011060">
    <property type="entry name" value="RibuloseP-bd_barrel"/>
</dbReference>
<evidence type="ECO:0000256" key="9">
    <source>
        <dbReference type="ARBA" id="ARBA00023102"/>
    </source>
</evidence>
<evidence type="ECO:0000256" key="5">
    <source>
        <dbReference type="ARBA" id="ARBA00012550"/>
    </source>
</evidence>
<evidence type="ECO:0000256" key="3">
    <source>
        <dbReference type="ARBA" id="ARBA00005133"/>
    </source>
</evidence>
<organism evidence="15 16">
    <name type="scientific">Anaerosphaera multitolerans</name>
    <dbReference type="NCBI Taxonomy" id="2487351"/>
    <lineage>
        <taxon>Bacteria</taxon>
        <taxon>Bacillati</taxon>
        <taxon>Bacillota</taxon>
        <taxon>Tissierellia</taxon>
        <taxon>Tissierellales</taxon>
        <taxon>Peptoniphilaceae</taxon>
        <taxon>Anaerosphaera</taxon>
    </lineage>
</organism>
<evidence type="ECO:0000256" key="6">
    <source>
        <dbReference type="ARBA" id="ARBA00018464"/>
    </source>
</evidence>
<accession>A0A437S5T0</accession>
<dbReference type="InterPro" id="IPR023016">
    <property type="entry name" value="HisA/PriA"/>
</dbReference>
<dbReference type="GO" id="GO:0000105">
    <property type="term" value="P:L-histidine biosynthetic process"/>
    <property type="evidence" value="ECO:0007669"/>
    <property type="project" value="UniProtKB-UniRule"/>
</dbReference>
<dbReference type="PANTHER" id="PTHR43090:SF2">
    <property type="entry name" value="1-(5-PHOSPHORIBOSYL)-5-[(5-PHOSPHORIBOSYLAMINO)METHYLIDENEAMINO] IMIDAZOLE-4-CARBOXAMIDE ISOMERASE"/>
    <property type="match status" value="1"/>
</dbReference>
<evidence type="ECO:0000256" key="10">
    <source>
        <dbReference type="ARBA" id="ARBA00023235"/>
    </source>
</evidence>
<dbReference type="GO" id="GO:0003949">
    <property type="term" value="F:1-(5-phosphoribosyl)-5-[(5-phosphoribosylamino)methylideneamino]imidazole-4-carboxamide isomerase activity"/>
    <property type="evidence" value="ECO:0007669"/>
    <property type="project" value="UniProtKB-UniRule"/>
</dbReference>
<gene>
    <name evidence="12 15" type="primary">hisA</name>
    <name evidence="15" type="ORF">EF514_08165</name>
</gene>
<evidence type="ECO:0000256" key="4">
    <source>
        <dbReference type="ARBA" id="ARBA00009667"/>
    </source>
</evidence>
<protein>
    <recommendedName>
        <fullName evidence="6 12">1-(5-phosphoribosyl)-5-[(5-phosphoribosylamino)methylideneamino] imidazole-4-carboxamide isomerase</fullName>
        <ecNumber evidence="5 12">5.3.1.16</ecNumber>
    </recommendedName>
    <alternativeName>
        <fullName evidence="11 12">Phosphoribosylformimino-5-aminoimidazole carboxamide ribotide isomerase</fullName>
    </alternativeName>
</protein>
<feature type="active site" description="Proton donor" evidence="12">
    <location>
        <position position="129"/>
    </location>
</feature>
<dbReference type="PANTHER" id="PTHR43090">
    <property type="entry name" value="1-(5-PHOSPHORIBOSYL)-5-[(5-PHOSPHORIBOSYLAMINO)METHYLIDENEAMINO] IMIDAZOLE-4-CARBOXAMIDE ISOMERASE"/>
    <property type="match status" value="1"/>
</dbReference>
<evidence type="ECO:0000313" key="16">
    <source>
        <dbReference type="Proteomes" id="UP000288812"/>
    </source>
</evidence>
<keyword evidence="10 12" id="KW-0413">Isomerase</keyword>
<evidence type="ECO:0000256" key="12">
    <source>
        <dbReference type="HAMAP-Rule" id="MF_01014"/>
    </source>
</evidence>
<keyword evidence="8 12" id="KW-0028">Amino-acid biosynthesis</keyword>
<dbReference type="NCBIfam" id="TIGR00007">
    <property type="entry name" value="1-(5-phosphoribosyl)-5-[(5-phosphoribosylamino)methylideneamino]imidazole-4-carboxamide isomerase"/>
    <property type="match status" value="1"/>
</dbReference>
<name>A0A437S5T0_9FIRM</name>
<evidence type="ECO:0000256" key="1">
    <source>
        <dbReference type="ARBA" id="ARBA00000901"/>
    </source>
</evidence>
<dbReference type="EC" id="5.3.1.16" evidence="5 12"/>
<keyword evidence="7 12" id="KW-0963">Cytoplasm</keyword>
<evidence type="ECO:0000256" key="2">
    <source>
        <dbReference type="ARBA" id="ARBA00004496"/>
    </source>
</evidence>
<dbReference type="EMBL" id="RLIH01000012">
    <property type="protein sequence ID" value="RVU54266.1"/>
    <property type="molecule type" value="Genomic_DNA"/>
</dbReference>
<dbReference type="RefSeq" id="WP_127724944.1">
    <property type="nucleotide sequence ID" value="NZ_RLIH01000012.1"/>
</dbReference>
<dbReference type="OrthoDB" id="9781704at2"/>